<evidence type="ECO:0000313" key="1">
    <source>
        <dbReference type="EMBL" id="TQD89559.1"/>
    </source>
</evidence>
<dbReference type="EMBL" id="VIEB01000475">
    <property type="protein sequence ID" value="TQD89559.1"/>
    <property type="molecule type" value="Genomic_DNA"/>
</dbReference>
<accession>A0A540LTD6</accession>
<dbReference type="AlphaFoldDB" id="A0A540LTD6"/>
<reference evidence="1 2" key="1">
    <citation type="journal article" date="2019" name="G3 (Bethesda)">
        <title>Sequencing of a Wild Apple (Malus baccata) Genome Unravels the Differences Between Cultivated and Wild Apple Species Regarding Disease Resistance and Cold Tolerance.</title>
        <authorList>
            <person name="Chen X."/>
        </authorList>
    </citation>
    <scope>NUCLEOTIDE SEQUENCE [LARGE SCALE GENOMIC DNA]</scope>
    <source>
        <strain evidence="2">cv. Shandingzi</strain>
        <tissue evidence="1">Leaves</tissue>
    </source>
</reference>
<evidence type="ECO:0000313" key="2">
    <source>
        <dbReference type="Proteomes" id="UP000315295"/>
    </source>
</evidence>
<keyword evidence="2" id="KW-1185">Reference proteome</keyword>
<protein>
    <submittedName>
        <fullName evidence="1">Uncharacterized protein</fullName>
    </submittedName>
</protein>
<organism evidence="1 2">
    <name type="scientific">Malus baccata</name>
    <name type="common">Siberian crab apple</name>
    <name type="synonym">Pyrus baccata</name>
    <dbReference type="NCBI Taxonomy" id="106549"/>
    <lineage>
        <taxon>Eukaryota</taxon>
        <taxon>Viridiplantae</taxon>
        <taxon>Streptophyta</taxon>
        <taxon>Embryophyta</taxon>
        <taxon>Tracheophyta</taxon>
        <taxon>Spermatophyta</taxon>
        <taxon>Magnoliopsida</taxon>
        <taxon>eudicotyledons</taxon>
        <taxon>Gunneridae</taxon>
        <taxon>Pentapetalae</taxon>
        <taxon>rosids</taxon>
        <taxon>fabids</taxon>
        <taxon>Rosales</taxon>
        <taxon>Rosaceae</taxon>
        <taxon>Amygdaloideae</taxon>
        <taxon>Maleae</taxon>
        <taxon>Malus</taxon>
    </lineage>
</organism>
<dbReference type="Proteomes" id="UP000315295">
    <property type="component" value="Unassembled WGS sequence"/>
</dbReference>
<sequence length="143" mass="16616">MHYFLNGHHRLWVGSYIEFSFNEGEMNPLEPAWTFQVLIAVGDSMPKEKSVLIKSSERRTTPYFHFRTSMVLRSNRAALIALVDSIHVDIHKPRLPHSFCFLDHFIIIGVCFGINYHDFIGRALGRRRRRLKGIETANGSWIC</sequence>
<gene>
    <name evidence="1" type="ORF">C1H46_024894</name>
</gene>
<proteinExistence type="predicted"/>
<name>A0A540LTD6_MALBA</name>
<comment type="caution">
    <text evidence="1">The sequence shown here is derived from an EMBL/GenBank/DDBJ whole genome shotgun (WGS) entry which is preliminary data.</text>
</comment>